<comment type="subunit">
    <text evidence="5 6">Interacts with MinD and FtsZ.</text>
</comment>
<keyword evidence="2 6" id="KW-0132">Cell division</keyword>
<evidence type="ECO:0000256" key="4">
    <source>
        <dbReference type="ARBA" id="ARBA00023306"/>
    </source>
</evidence>
<dbReference type="Pfam" id="PF03775">
    <property type="entry name" value="MinC_C"/>
    <property type="match status" value="1"/>
</dbReference>
<dbReference type="AlphaFoldDB" id="A0A1E3UHL1"/>
<dbReference type="Gene3D" id="2.160.20.70">
    <property type="match status" value="1"/>
</dbReference>
<comment type="caution">
    <text evidence="9">The sequence shown here is derived from an EMBL/GenBank/DDBJ whole genome shotgun (WGS) entry which is preliminary data.</text>
</comment>
<dbReference type="InterPro" id="IPR036145">
    <property type="entry name" value="MinC_C_sf"/>
</dbReference>
<evidence type="ECO:0000256" key="6">
    <source>
        <dbReference type="HAMAP-Rule" id="MF_00267"/>
    </source>
</evidence>
<dbReference type="InterPro" id="IPR005526">
    <property type="entry name" value="Septum_form_inhib_MinC_C"/>
</dbReference>
<feature type="domain" description="Septum formation inhibitor MinC C-terminal" evidence="7">
    <location>
        <begin position="119"/>
        <end position="201"/>
    </location>
</feature>
<comment type="similarity">
    <text evidence="1 6">Belongs to the MinC family.</text>
</comment>
<dbReference type="InterPro" id="IPR055219">
    <property type="entry name" value="MinC_N_1"/>
</dbReference>
<dbReference type="InterPro" id="IPR013033">
    <property type="entry name" value="MinC"/>
</dbReference>
<dbReference type="InterPro" id="IPR016098">
    <property type="entry name" value="CAP/MinC_C"/>
</dbReference>
<keyword evidence="3 6" id="KW-0717">Septation</keyword>
<dbReference type="SUPFAM" id="SSF63848">
    <property type="entry name" value="Cell-division inhibitor MinC, C-terminal domain"/>
    <property type="match status" value="1"/>
</dbReference>
<dbReference type="PANTHER" id="PTHR34108:SF1">
    <property type="entry name" value="SEPTUM SITE-DETERMINING PROTEIN MINC"/>
    <property type="match status" value="1"/>
</dbReference>
<reference evidence="9 10" key="1">
    <citation type="submission" date="2016-08" db="EMBL/GenBank/DDBJ databases">
        <authorList>
            <person name="Seilhamer J.J."/>
        </authorList>
    </citation>
    <scope>NUCLEOTIDE SEQUENCE [LARGE SCALE GENOMIC DNA]</scope>
    <source>
        <strain evidence="9 10">NML150140-1</strain>
    </source>
</reference>
<dbReference type="NCBIfam" id="TIGR01222">
    <property type="entry name" value="minC"/>
    <property type="match status" value="1"/>
</dbReference>
<dbReference type="Gene3D" id="3.30.160.540">
    <property type="match status" value="1"/>
</dbReference>
<dbReference type="GO" id="GO:0000902">
    <property type="term" value="P:cell morphogenesis"/>
    <property type="evidence" value="ECO:0007669"/>
    <property type="project" value="InterPro"/>
</dbReference>
<organism evidence="9 10">
    <name type="scientific">Eisenbergiella tayi</name>
    <dbReference type="NCBI Taxonomy" id="1432052"/>
    <lineage>
        <taxon>Bacteria</taxon>
        <taxon>Bacillati</taxon>
        <taxon>Bacillota</taxon>
        <taxon>Clostridia</taxon>
        <taxon>Lachnospirales</taxon>
        <taxon>Lachnospiraceae</taxon>
        <taxon>Eisenbergiella</taxon>
    </lineage>
</organism>
<protein>
    <recommendedName>
        <fullName evidence="6">Probable septum site-determining protein MinC</fullName>
    </recommendedName>
</protein>
<dbReference type="RefSeq" id="WP_069423636.1">
    <property type="nucleotide sequence ID" value="NZ_DAWDRA010000442.1"/>
</dbReference>
<dbReference type="OrthoDB" id="9790810at2"/>
<comment type="function">
    <text evidence="6">Cell division inhibitor that blocks the formation of polar Z ring septums. Rapidly oscillates between the poles of the cell to destabilize FtsZ filaments that have formed before they mature into polar Z rings. Prevents FtsZ polymerization.</text>
</comment>
<dbReference type="GO" id="GO:1901891">
    <property type="term" value="P:regulation of cell septum assembly"/>
    <property type="evidence" value="ECO:0007669"/>
    <property type="project" value="InterPro"/>
</dbReference>
<dbReference type="Pfam" id="PF22642">
    <property type="entry name" value="MinC_N_1"/>
    <property type="match status" value="1"/>
</dbReference>
<evidence type="ECO:0000313" key="10">
    <source>
        <dbReference type="Proteomes" id="UP000094271"/>
    </source>
</evidence>
<gene>
    <name evidence="6" type="primary">minC</name>
    <name evidence="9" type="ORF">BEI59_18990</name>
</gene>
<dbReference type="Proteomes" id="UP000094271">
    <property type="component" value="Unassembled WGS sequence"/>
</dbReference>
<evidence type="ECO:0000256" key="1">
    <source>
        <dbReference type="ARBA" id="ARBA00006291"/>
    </source>
</evidence>
<name>A0A1E3UHL1_9FIRM</name>
<accession>A0A1E3UHL1</accession>
<evidence type="ECO:0000259" key="8">
    <source>
        <dbReference type="Pfam" id="PF22642"/>
    </source>
</evidence>
<evidence type="ECO:0000256" key="5">
    <source>
        <dbReference type="ARBA" id="ARBA00046874"/>
    </source>
</evidence>
<dbReference type="EMBL" id="MEHA01000014">
    <property type="protein sequence ID" value="ODR49195.1"/>
    <property type="molecule type" value="Genomic_DNA"/>
</dbReference>
<evidence type="ECO:0000313" key="9">
    <source>
        <dbReference type="EMBL" id="ODR49195.1"/>
    </source>
</evidence>
<dbReference type="HAMAP" id="MF_00267">
    <property type="entry name" value="MinC"/>
    <property type="match status" value="1"/>
</dbReference>
<sequence>MTKELVLKRNKYGINLILDKDIPFPKLLEAITEKFKETGTFFKDAKMAVSFEGRELTSEEEQRILDVITANSSIQIVCVMENGTALEEKMKARIDEAREAEAANSYPYMEAENAGADFYKGNLRSGQVLESYSSITLIGDVNPGAKIISQGNIVILGSLKGNAHAGATGDSGCFIFALEMKPIQLQIGEYIAKSPDKEKGGRGLRKRESTAANAYSPQIATAKEETICIEPVTRGRLNNLF</sequence>
<dbReference type="GO" id="GO:0000917">
    <property type="term" value="P:division septum assembly"/>
    <property type="evidence" value="ECO:0007669"/>
    <property type="project" value="UniProtKB-KW"/>
</dbReference>
<feature type="domain" description="Septum site-determining protein MinC N-terminal" evidence="8">
    <location>
        <begin position="6"/>
        <end position="78"/>
    </location>
</feature>
<evidence type="ECO:0000256" key="2">
    <source>
        <dbReference type="ARBA" id="ARBA00022618"/>
    </source>
</evidence>
<evidence type="ECO:0000256" key="3">
    <source>
        <dbReference type="ARBA" id="ARBA00023210"/>
    </source>
</evidence>
<evidence type="ECO:0000259" key="7">
    <source>
        <dbReference type="Pfam" id="PF03775"/>
    </source>
</evidence>
<proteinExistence type="inferred from homology"/>
<keyword evidence="4 6" id="KW-0131">Cell cycle</keyword>
<dbReference type="PANTHER" id="PTHR34108">
    <property type="entry name" value="SEPTUM SITE-DETERMINING PROTEIN MINC"/>
    <property type="match status" value="1"/>
</dbReference>